<dbReference type="RefSeq" id="WP_377025943.1">
    <property type="nucleotide sequence ID" value="NZ_JBHLTS010000078.1"/>
</dbReference>
<evidence type="ECO:0000313" key="2">
    <source>
        <dbReference type="EMBL" id="MFC0518216.1"/>
    </source>
</evidence>
<dbReference type="Pfam" id="PF13521">
    <property type="entry name" value="AAA_28"/>
    <property type="match status" value="1"/>
</dbReference>
<name>A0ABV6LFH0_9SPHI</name>
<dbReference type="Gene3D" id="3.40.50.620">
    <property type="entry name" value="HUPs"/>
    <property type="match status" value="1"/>
</dbReference>
<dbReference type="InterPro" id="IPR004821">
    <property type="entry name" value="Cyt_trans-like"/>
</dbReference>
<dbReference type="InterPro" id="IPR027417">
    <property type="entry name" value="P-loop_NTPase"/>
</dbReference>
<dbReference type="InterPro" id="IPR052735">
    <property type="entry name" value="NAD_biosynth-regulator"/>
</dbReference>
<protein>
    <submittedName>
        <fullName evidence="2">AAA family ATPase</fullName>
    </submittedName>
</protein>
<keyword evidence="3" id="KW-1185">Reference proteome</keyword>
<dbReference type="Gene3D" id="3.40.50.300">
    <property type="entry name" value="P-loop containing nucleotide triphosphate hydrolases"/>
    <property type="match status" value="1"/>
</dbReference>
<comment type="caution">
    <text evidence="2">The sequence shown here is derived from an EMBL/GenBank/DDBJ whole genome shotgun (WGS) entry which is preliminary data.</text>
</comment>
<dbReference type="SUPFAM" id="SSF52540">
    <property type="entry name" value="P-loop containing nucleoside triphosphate hydrolases"/>
    <property type="match status" value="1"/>
</dbReference>
<dbReference type="SUPFAM" id="SSF52374">
    <property type="entry name" value="Nucleotidylyl transferase"/>
    <property type="match status" value="1"/>
</dbReference>
<dbReference type="EMBL" id="JBHLTS010000078">
    <property type="protein sequence ID" value="MFC0518216.1"/>
    <property type="molecule type" value="Genomic_DNA"/>
</dbReference>
<evidence type="ECO:0000259" key="1">
    <source>
        <dbReference type="Pfam" id="PF13521"/>
    </source>
</evidence>
<reference evidence="2 3" key="1">
    <citation type="submission" date="2024-09" db="EMBL/GenBank/DDBJ databases">
        <authorList>
            <person name="Sun Q."/>
            <person name="Mori K."/>
        </authorList>
    </citation>
    <scope>NUCLEOTIDE SEQUENCE [LARGE SCALE GENOMIC DNA]</scope>
    <source>
        <strain evidence="2 3">NCAIM B.02415</strain>
    </source>
</reference>
<gene>
    <name evidence="2" type="ORF">ACFFGT_28635</name>
</gene>
<feature type="domain" description="NadR/Ttd14 AAA" evidence="1">
    <location>
        <begin position="159"/>
        <end position="312"/>
    </location>
</feature>
<dbReference type="Proteomes" id="UP001589828">
    <property type="component" value="Unassembled WGS sequence"/>
</dbReference>
<evidence type="ECO:0000313" key="3">
    <source>
        <dbReference type="Proteomes" id="UP001589828"/>
    </source>
</evidence>
<accession>A0ABV6LFH0</accession>
<dbReference type="InterPro" id="IPR014729">
    <property type="entry name" value="Rossmann-like_a/b/a_fold"/>
</dbReference>
<dbReference type="InterPro" id="IPR038727">
    <property type="entry name" value="NadR/Ttd14_AAA_dom"/>
</dbReference>
<dbReference type="PANTHER" id="PTHR37512:SF1">
    <property type="entry name" value="NADR_TTD14 AAA DOMAIN-CONTAINING PROTEIN"/>
    <property type="match status" value="1"/>
</dbReference>
<organism evidence="2 3">
    <name type="scientific">Mucilaginibacter angelicae</name>
    <dbReference type="NCBI Taxonomy" id="869718"/>
    <lineage>
        <taxon>Bacteria</taxon>
        <taxon>Pseudomonadati</taxon>
        <taxon>Bacteroidota</taxon>
        <taxon>Sphingobacteriia</taxon>
        <taxon>Sphingobacteriales</taxon>
        <taxon>Sphingobacteriaceae</taxon>
        <taxon>Mucilaginibacter</taxon>
    </lineage>
</organism>
<sequence>MVKAFVFGKFLPFHKGHEAMISFALTNCDFLSVLVCCDNEENIPGALRKNWIEATFACQENIEVKTFYYDNRILPNTSQTSLNVSQIWSAEFKKLYPDYNLLITSEPYGELVAGFMKIRHIAFDPDKSRFPVSASVIRNNLFSNWHYLPAAVKPYFAVKVVILGTESTGKTTLTKQLAAYYNSSFVLEAGRDLIPDSTDFTFNDLILVANEHAERIDRAILGDSALVIIDTNIHITQSYAKFVFNRELEVNDHIYSTNKADLYLYLNNDAPYYQDGTRLNKTDRDLLDQSHRGVLADHQINFVEISGSWQNRFEQAISEISKLIANKSTR</sequence>
<proteinExistence type="predicted"/>
<dbReference type="NCBIfam" id="TIGR00125">
    <property type="entry name" value="cyt_tran_rel"/>
    <property type="match status" value="1"/>
</dbReference>
<dbReference type="PANTHER" id="PTHR37512">
    <property type="entry name" value="TRIFUNCTIONAL NAD BIOSYNTHESIS/REGULATOR PROTEIN NADR"/>
    <property type="match status" value="1"/>
</dbReference>